<evidence type="ECO:0000256" key="3">
    <source>
        <dbReference type="ARBA" id="ARBA00022679"/>
    </source>
</evidence>
<feature type="domain" description="Histidine kinase" evidence="8">
    <location>
        <begin position="1"/>
        <end position="197"/>
    </location>
</feature>
<keyword evidence="6 9" id="KW-0067">ATP-binding</keyword>
<protein>
    <recommendedName>
        <fullName evidence="2">histidine kinase</fullName>
        <ecNumber evidence="2">2.7.13.3</ecNumber>
    </recommendedName>
</protein>
<dbReference type="EMBL" id="JAUTWS010000035">
    <property type="protein sequence ID" value="MDO9711860.1"/>
    <property type="molecule type" value="Genomic_DNA"/>
</dbReference>
<evidence type="ECO:0000256" key="5">
    <source>
        <dbReference type="ARBA" id="ARBA00022777"/>
    </source>
</evidence>
<dbReference type="InterPro" id="IPR036890">
    <property type="entry name" value="HATPase_C_sf"/>
</dbReference>
<evidence type="ECO:0000256" key="2">
    <source>
        <dbReference type="ARBA" id="ARBA00012438"/>
    </source>
</evidence>
<evidence type="ECO:0000256" key="1">
    <source>
        <dbReference type="ARBA" id="ARBA00000085"/>
    </source>
</evidence>
<reference evidence="9 10" key="1">
    <citation type="submission" date="2023-08" db="EMBL/GenBank/DDBJ databases">
        <title>The draft genome sequence of Paracraurococcus sp. LOR1-02.</title>
        <authorList>
            <person name="Kingkaew E."/>
            <person name="Tanasupawat S."/>
        </authorList>
    </citation>
    <scope>NUCLEOTIDE SEQUENCE [LARGE SCALE GENOMIC DNA]</scope>
    <source>
        <strain evidence="9 10">LOR1-02</strain>
    </source>
</reference>
<organism evidence="9 10">
    <name type="scientific">Paracraurococcus lichenis</name>
    <dbReference type="NCBI Taxonomy" id="3064888"/>
    <lineage>
        <taxon>Bacteria</taxon>
        <taxon>Pseudomonadati</taxon>
        <taxon>Pseudomonadota</taxon>
        <taxon>Alphaproteobacteria</taxon>
        <taxon>Acetobacterales</taxon>
        <taxon>Roseomonadaceae</taxon>
        <taxon>Paracraurococcus</taxon>
    </lineage>
</organism>
<comment type="catalytic activity">
    <reaction evidence="1">
        <text>ATP + protein L-histidine = ADP + protein N-phospho-L-histidine.</text>
        <dbReference type="EC" id="2.7.13.3"/>
    </reaction>
</comment>
<proteinExistence type="predicted"/>
<keyword evidence="4" id="KW-0547">Nucleotide-binding</keyword>
<dbReference type="Proteomes" id="UP001243009">
    <property type="component" value="Unassembled WGS sequence"/>
</dbReference>
<dbReference type="PANTHER" id="PTHR43065:SF46">
    <property type="entry name" value="C4-DICARBOXYLATE TRANSPORT SENSOR PROTEIN DCTB"/>
    <property type="match status" value="1"/>
</dbReference>
<dbReference type="RefSeq" id="WP_305106714.1">
    <property type="nucleotide sequence ID" value="NZ_JAUTWS010000035.1"/>
</dbReference>
<evidence type="ECO:0000313" key="9">
    <source>
        <dbReference type="EMBL" id="MDO9711860.1"/>
    </source>
</evidence>
<feature type="non-terminal residue" evidence="9">
    <location>
        <position position="1"/>
    </location>
</feature>
<dbReference type="GO" id="GO:0005524">
    <property type="term" value="F:ATP binding"/>
    <property type="evidence" value="ECO:0007669"/>
    <property type="project" value="UniProtKB-KW"/>
</dbReference>
<evidence type="ECO:0000256" key="6">
    <source>
        <dbReference type="ARBA" id="ARBA00022840"/>
    </source>
</evidence>
<evidence type="ECO:0000313" key="10">
    <source>
        <dbReference type="Proteomes" id="UP001243009"/>
    </source>
</evidence>
<gene>
    <name evidence="9" type="ORF">Q7A36_26165</name>
</gene>
<keyword evidence="5" id="KW-0418">Kinase</keyword>
<name>A0ABT9E731_9PROT</name>
<accession>A0ABT9E731</accession>
<dbReference type="Pfam" id="PF02518">
    <property type="entry name" value="HATPase_c"/>
    <property type="match status" value="1"/>
</dbReference>
<dbReference type="InterPro" id="IPR005467">
    <property type="entry name" value="His_kinase_dom"/>
</dbReference>
<dbReference type="PANTHER" id="PTHR43065">
    <property type="entry name" value="SENSOR HISTIDINE KINASE"/>
    <property type="match status" value="1"/>
</dbReference>
<dbReference type="EC" id="2.7.13.3" evidence="2"/>
<dbReference type="InterPro" id="IPR003594">
    <property type="entry name" value="HATPase_dom"/>
</dbReference>
<evidence type="ECO:0000259" key="8">
    <source>
        <dbReference type="PROSITE" id="PS50109"/>
    </source>
</evidence>
<dbReference type="SUPFAM" id="SSF55874">
    <property type="entry name" value="ATPase domain of HSP90 chaperone/DNA topoisomerase II/histidine kinase"/>
    <property type="match status" value="1"/>
</dbReference>
<dbReference type="SMART" id="SM00387">
    <property type="entry name" value="HATPase_c"/>
    <property type="match status" value="1"/>
</dbReference>
<dbReference type="InterPro" id="IPR004358">
    <property type="entry name" value="Sig_transdc_His_kin-like_C"/>
</dbReference>
<evidence type="ECO:0000256" key="4">
    <source>
        <dbReference type="ARBA" id="ARBA00022741"/>
    </source>
</evidence>
<keyword evidence="3" id="KW-0808">Transferase</keyword>
<sequence>AEDGRPHLDIVLDCTMKARQIIADLLAFSKPTARDVEILDPVTLIDECLRLVRQAVPINIVMTVQTDGCLPSIAVNRTSFVQVILNLVTNAAAAMSGTGTLTISMDEHVVEPEPFSSDPCKPTHFARLRVTDTGCGMSKEILDRVFEPFFTTKPIGDGTGLGLPVVYGLVQEMHGTISLASELGRGTTVTILIPSHGGTQ</sequence>
<dbReference type="PRINTS" id="PR00344">
    <property type="entry name" value="BCTRLSENSOR"/>
</dbReference>
<dbReference type="PROSITE" id="PS50109">
    <property type="entry name" value="HIS_KIN"/>
    <property type="match status" value="1"/>
</dbReference>
<dbReference type="Gene3D" id="3.30.565.10">
    <property type="entry name" value="Histidine kinase-like ATPase, C-terminal domain"/>
    <property type="match status" value="1"/>
</dbReference>
<comment type="caution">
    <text evidence="9">The sequence shown here is derived from an EMBL/GenBank/DDBJ whole genome shotgun (WGS) entry which is preliminary data.</text>
</comment>
<evidence type="ECO:0000256" key="7">
    <source>
        <dbReference type="ARBA" id="ARBA00023012"/>
    </source>
</evidence>
<keyword evidence="10" id="KW-1185">Reference proteome</keyword>
<keyword evidence="7" id="KW-0902">Two-component regulatory system</keyword>